<name>A0A8D8CUJ5_CULPI</name>
<reference evidence="1" key="1">
    <citation type="submission" date="2021-05" db="EMBL/GenBank/DDBJ databases">
        <authorList>
            <person name="Alioto T."/>
            <person name="Alioto T."/>
            <person name="Gomez Garrido J."/>
        </authorList>
    </citation>
    <scope>NUCLEOTIDE SEQUENCE</scope>
</reference>
<sequence>MESSLAEEVGSQIDDDLDEYFVLFQVRVGQQGPVRDCEPRICVPKLVRIEVTEWHSLIQQDDLVSQKLFRFHRSVQRSFLQDHVGLFAQFVVHRRQLFNLQVDVVLAVVVQRGF</sequence>
<organism evidence="1">
    <name type="scientific">Culex pipiens</name>
    <name type="common">House mosquito</name>
    <dbReference type="NCBI Taxonomy" id="7175"/>
    <lineage>
        <taxon>Eukaryota</taxon>
        <taxon>Metazoa</taxon>
        <taxon>Ecdysozoa</taxon>
        <taxon>Arthropoda</taxon>
        <taxon>Hexapoda</taxon>
        <taxon>Insecta</taxon>
        <taxon>Pterygota</taxon>
        <taxon>Neoptera</taxon>
        <taxon>Endopterygota</taxon>
        <taxon>Diptera</taxon>
        <taxon>Nematocera</taxon>
        <taxon>Culicoidea</taxon>
        <taxon>Culicidae</taxon>
        <taxon>Culicinae</taxon>
        <taxon>Culicini</taxon>
        <taxon>Culex</taxon>
        <taxon>Culex</taxon>
    </lineage>
</organism>
<accession>A0A8D8CUJ5</accession>
<dbReference type="EMBL" id="HBUE01138850">
    <property type="protein sequence ID" value="CAG6499831.1"/>
    <property type="molecule type" value="Transcribed_RNA"/>
</dbReference>
<proteinExistence type="predicted"/>
<dbReference type="AlphaFoldDB" id="A0A8D8CUJ5"/>
<evidence type="ECO:0000313" key="1">
    <source>
        <dbReference type="EMBL" id="CAG6499831.1"/>
    </source>
</evidence>
<protein>
    <submittedName>
        <fullName evidence="1">(northern house mosquito) hypothetical protein</fullName>
    </submittedName>
</protein>